<feature type="domain" description="Gfo/Idh/MocA-like oxidoreductase C-terminal" evidence="2">
    <location>
        <begin position="154"/>
        <end position="336"/>
    </location>
</feature>
<name>A0A507AXH3_9PEZI</name>
<evidence type="ECO:0000259" key="1">
    <source>
        <dbReference type="Pfam" id="PF01408"/>
    </source>
</evidence>
<dbReference type="InterPro" id="IPR004104">
    <property type="entry name" value="Gfo/Idh/MocA-like_OxRdtase_C"/>
</dbReference>
<dbReference type="SUPFAM" id="SSF55347">
    <property type="entry name" value="Glyceraldehyde-3-phosphate dehydrogenase-like, C-terminal domain"/>
    <property type="match status" value="1"/>
</dbReference>
<organism evidence="3 4">
    <name type="scientific">Thyridium curvatum</name>
    <dbReference type="NCBI Taxonomy" id="1093900"/>
    <lineage>
        <taxon>Eukaryota</taxon>
        <taxon>Fungi</taxon>
        <taxon>Dikarya</taxon>
        <taxon>Ascomycota</taxon>
        <taxon>Pezizomycotina</taxon>
        <taxon>Sordariomycetes</taxon>
        <taxon>Sordariomycetidae</taxon>
        <taxon>Thyridiales</taxon>
        <taxon>Thyridiaceae</taxon>
        <taxon>Thyridium</taxon>
    </lineage>
</organism>
<dbReference type="GO" id="GO:0000166">
    <property type="term" value="F:nucleotide binding"/>
    <property type="evidence" value="ECO:0007669"/>
    <property type="project" value="InterPro"/>
</dbReference>
<protein>
    <submittedName>
        <fullName evidence="3">Uncharacterized protein</fullName>
    </submittedName>
</protein>
<dbReference type="GO" id="GO:0006740">
    <property type="term" value="P:NADPH regeneration"/>
    <property type="evidence" value="ECO:0007669"/>
    <property type="project" value="TreeGrafter"/>
</dbReference>
<accession>A0A507AXH3</accession>
<feature type="domain" description="Gfo/Idh/MocA-like oxidoreductase N-terminal" evidence="1">
    <location>
        <begin position="4"/>
        <end position="122"/>
    </location>
</feature>
<dbReference type="AlphaFoldDB" id="A0A507AXH3"/>
<dbReference type="RefSeq" id="XP_030993908.1">
    <property type="nucleotide sequence ID" value="XM_031141787.1"/>
</dbReference>
<dbReference type="Pfam" id="PF02894">
    <property type="entry name" value="GFO_IDH_MocA_C"/>
    <property type="match status" value="1"/>
</dbReference>
<dbReference type="Gene3D" id="3.30.360.10">
    <property type="entry name" value="Dihydrodipicolinate Reductase, domain 2"/>
    <property type="match status" value="1"/>
</dbReference>
<dbReference type="InterPro" id="IPR000683">
    <property type="entry name" value="Gfo/Idh/MocA-like_OxRdtase_N"/>
</dbReference>
<evidence type="ECO:0000313" key="4">
    <source>
        <dbReference type="Proteomes" id="UP000319257"/>
    </source>
</evidence>
<dbReference type="SUPFAM" id="SSF51735">
    <property type="entry name" value="NAD(P)-binding Rossmann-fold domains"/>
    <property type="match status" value="1"/>
</dbReference>
<dbReference type="GO" id="GO:0005737">
    <property type="term" value="C:cytoplasm"/>
    <property type="evidence" value="ECO:0007669"/>
    <property type="project" value="TreeGrafter"/>
</dbReference>
<sequence length="346" mass="37856">MAPIGVALIGGGIFVKEEHLPGVLACETLALKAIYSRSLKSAQDTASLVPSSHPPVDLYSEDSGEGKSYDDVLKRTDVAAVIIALPIRNQPEYIKKALAAGKHVLSEKPAAPDSAAAVELIKWYHGISAEKRVTWAVAEQFRYLDKYVWAGQEARKLGKVTGFVVKVFYMMKPDNKYVGTDWRRNPTHDYGFVLDAGVHWVAAMRLMLGDETVESVMGFSHTGTQHLPPPDSLHGVLRLKSGAAGSFLCSVGSTFAAQDYTVICEKGSVTVSRDRVTLVSGTDREDKDFEFRSAVPIEIRAWADAMAAGKPDPRQSPEEALADLELLEGLLKSAEKEGERRYLKHQ</sequence>
<dbReference type="Gene3D" id="3.40.50.720">
    <property type="entry name" value="NAD(P)-binding Rossmann-like Domain"/>
    <property type="match status" value="1"/>
</dbReference>
<dbReference type="FunCoup" id="A0A507AXH3">
    <property type="interactions" value="272"/>
</dbReference>
<gene>
    <name evidence="3" type="ORF">E0L32_007083</name>
</gene>
<dbReference type="OrthoDB" id="64915at2759"/>
<dbReference type="PANTHER" id="PTHR42840:SF5">
    <property type="entry name" value="NAD(P)-BINDING ROSSMANN-FOLD SUPERFAMILY PROTEIN"/>
    <property type="match status" value="1"/>
</dbReference>
<evidence type="ECO:0000313" key="3">
    <source>
        <dbReference type="EMBL" id="TPX12197.1"/>
    </source>
</evidence>
<dbReference type="Pfam" id="PF01408">
    <property type="entry name" value="GFO_IDH_MocA"/>
    <property type="match status" value="1"/>
</dbReference>
<comment type="caution">
    <text evidence="3">The sequence shown here is derived from an EMBL/GenBank/DDBJ whole genome shotgun (WGS) entry which is preliminary data.</text>
</comment>
<dbReference type="PANTHER" id="PTHR42840">
    <property type="entry name" value="NAD(P)-BINDING ROSSMANN-FOLD SUPERFAMILY PROTEIN-RELATED"/>
    <property type="match status" value="1"/>
</dbReference>
<keyword evidence="4" id="KW-1185">Reference proteome</keyword>
<reference evidence="3 4" key="1">
    <citation type="submission" date="2019-06" db="EMBL/GenBank/DDBJ databases">
        <title>Draft genome sequence of the filamentous fungus Phialemoniopsis curvata isolated from diesel fuel.</title>
        <authorList>
            <person name="Varaljay V.A."/>
            <person name="Lyon W.J."/>
            <person name="Crouch A.L."/>
            <person name="Drake C.E."/>
            <person name="Hollomon J.M."/>
            <person name="Nadeau L.J."/>
            <person name="Nunn H.S."/>
            <person name="Stevenson B.S."/>
            <person name="Bojanowski C.L."/>
            <person name="Crookes-Goodson W.J."/>
        </authorList>
    </citation>
    <scope>NUCLEOTIDE SEQUENCE [LARGE SCALE GENOMIC DNA]</scope>
    <source>
        <strain evidence="3 4">D216</strain>
    </source>
</reference>
<dbReference type="InterPro" id="IPR036291">
    <property type="entry name" value="NAD(P)-bd_dom_sf"/>
</dbReference>
<dbReference type="Proteomes" id="UP000319257">
    <property type="component" value="Unassembled WGS sequence"/>
</dbReference>
<proteinExistence type="predicted"/>
<dbReference type="GO" id="GO:0016491">
    <property type="term" value="F:oxidoreductase activity"/>
    <property type="evidence" value="ECO:0007669"/>
    <property type="project" value="TreeGrafter"/>
</dbReference>
<dbReference type="EMBL" id="SKBQ01000042">
    <property type="protein sequence ID" value="TPX12197.1"/>
    <property type="molecule type" value="Genomic_DNA"/>
</dbReference>
<dbReference type="STRING" id="1093900.A0A507AXH3"/>
<dbReference type="InParanoid" id="A0A507AXH3"/>
<dbReference type="GeneID" id="41974530"/>
<evidence type="ECO:0000259" key="2">
    <source>
        <dbReference type="Pfam" id="PF02894"/>
    </source>
</evidence>